<dbReference type="EMBL" id="JASMQC010000009">
    <property type="protein sequence ID" value="KAK1942620.1"/>
    <property type="molecule type" value="Genomic_DNA"/>
</dbReference>
<evidence type="ECO:0000256" key="5">
    <source>
        <dbReference type="SAM" id="SignalP"/>
    </source>
</evidence>
<dbReference type="Proteomes" id="UP001259832">
    <property type="component" value="Unassembled WGS sequence"/>
</dbReference>
<keyword evidence="3" id="KW-0964">Secreted</keyword>
<evidence type="ECO:0000256" key="3">
    <source>
        <dbReference type="ARBA" id="ARBA00022525"/>
    </source>
</evidence>
<organism evidence="6 7">
    <name type="scientific">Phytophthora citrophthora</name>
    <dbReference type="NCBI Taxonomy" id="4793"/>
    <lineage>
        <taxon>Eukaryota</taxon>
        <taxon>Sar</taxon>
        <taxon>Stramenopiles</taxon>
        <taxon>Oomycota</taxon>
        <taxon>Peronosporomycetes</taxon>
        <taxon>Peronosporales</taxon>
        <taxon>Peronosporaceae</taxon>
        <taxon>Phytophthora</taxon>
    </lineage>
</organism>
<dbReference type="PANTHER" id="PTHR33657">
    <property type="entry name" value="DOMAIN PROTEIN, PUTATIVE (AFU_ORTHOLOGUE AFUA_5G00600)-RELATED"/>
    <property type="match status" value="1"/>
</dbReference>
<sequence>MNIRSLFLTAIASLATVNAGISKINHDQVQPFAQLEPTTDSEKSAVKYKPQLHISDGCHPYPAVQANGSVSGGLKWAGPSDGDCKGPALGSQVYARSDWYNEKWAIMYAWYFPKGSQFQMNIDTGHRHYWSFAIVWTGSPNPENSTVLGVSMSSSGYGKKAPPKSKYVVDGTTVKFDSYASFWTGKMAIQLTKKEGETQDLITWEQLTDEARTVLSGAAFEAESTFSKIVVPLKDDVFSSILKEAYPF</sequence>
<keyword evidence="7" id="KW-1185">Reference proteome</keyword>
<evidence type="ECO:0000256" key="1">
    <source>
        <dbReference type="ARBA" id="ARBA00004613"/>
    </source>
</evidence>
<reference evidence="6" key="1">
    <citation type="submission" date="2023-08" db="EMBL/GenBank/DDBJ databases">
        <title>Reference Genome Resource for the Citrus Pathogen Phytophthora citrophthora.</title>
        <authorList>
            <person name="Moller H."/>
            <person name="Coetzee B."/>
            <person name="Rose L.J."/>
            <person name="Van Niekerk J.M."/>
        </authorList>
    </citation>
    <scope>NUCLEOTIDE SEQUENCE</scope>
    <source>
        <strain evidence="6">STE-U-9442</strain>
    </source>
</reference>
<evidence type="ECO:0000313" key="7">
    <source>
        <dbReference type="Proteomes" id="UP001259832"/>
    </source>
</evidence>
<gene>
    <name evidence="6" type="ORF">P3T76_006119</name>
</gene>
<evidence type="ECO:0000256" key="4">
    <source>
        <dbReference type="ARBA" id="ARBA00023026"/>
    </source>
</evidence>
<dbReference type="AlphaFoldDB" id="A0AAD9LMP8"/>
<feature type="signal peptide" evidence="5">
    <location>
        <begin position="1"/>
        <end position="19"/>
    </location>
</feature>
<dbReference type="InterPro" id="IPR008701">
    <property type="entry name" value="NPP1"/>
</dbReference>
<keyword evidence="5" id="KW-0732">Signal</keyword>
<evidence type="ECO:0008006" key="8">
    <source>
        <dbReference type="Google" id="ProtNLM"/>
    </source>
</evidence>
<proteinExistence type="inferred from homology"/>
<comment type="subcellular location">
    <subcellularLocation>
        <location evidence="1">Secreted</location>
    </subcellularLocation>
</comment>
<comment type="similarity">
    <text evidence="2">Belongs to the Necrosis inducing protein (NPP1) family.</text>
</comment>
<evidence type="ECO:0000256" key="2">
    <source>
        <dbReference type="ARBA" id="ARBA00009520"/>
    </source>
</evidence>
<feature type="chain" id="PRO_5042135597" description="NPP1-like protein" evidence="5">
    <location>
        <begin position="20"/>
        <end position="248"/>
    </location>
</feature>
<dbReference type="PANTHER" id="PTHR33657:SF8">
    <property type="entry name" value="DOMAIN PROTEIN, PUTATIVE (AFU_ORTHOLOGUE AFUA_5G00600)-RELATED"/>
    <property type="match status" value="1"/>
</dbReference>
<evidence type="ECO:0000313" key="6">
    <source>
        <dbReference type="EMBL" id="KAK1942620.1"/>
    </source>
</evidence>
<dbReference type="Pfam" id="PF05630">
    <property type="entry name" value="NPP1"/>
    <property type="match status" value="1"/>
</dbReference>
<keyword evidence="4" id="KW-0843">Virulence</keyword>
<dbReference type="PIRSF" id="PIRSF029958">
    <property type="entry name" value="Necrosis-inducing_protein"/>
    <property type="match status" value="1"/>
</dbReference>
<dbReference type="GO" id="GO:0005576">
    <property type="term" value="C:extracellular region"/>
    <property type="evidence" value="ECO:0007669"/>
    <property type="project" value="UniProtKB-SubCell"/>
</dbReference>
<name>A0AAD9LMP8_9STRA</name>
<comment type="caution">
    <text evidence="6">The sequence shown here is derived from an EMBL/GenBank/DDBJ whole genome shotgun (WGS) entry which is preliminary data.</text>
</comment>
<accession>A0AAD9LMP8</accession>
<protein>
    <recommendedName>
        <fullName evidence="8">NPP1-like protein</fullName>
    </recommendedName>
</protein>